<organism evidence="2 3">
    <name type="scientific">Mya arenaria</name>
    <name type="common">Soft-shell clam</name>
    <dbReference type="NCBI Taxonomy" id="6604"/>
    <lineage>
        <taxon>Eukaryota</taxon>
        <taxon>Metazoa</taxon>
        <taxon>Spiralia</taxon>
        <taxon>Lophotrochozoa</taxon>
        <taxon>Mollusca</taxon>
        <taxon>Bivalvia</taxon>
        <taxon>Autobranchia</taxon>
        <taxon>Heteroconchia</taxon>
        <taxon>Euheterodonta</taxon>
        <taxon>Imparidentia</taxon>
        <taxon>Neoheterodontei</taxon>
        <taxon>Myida</taxon>
        <taxon>Myoidea</taxon>
        <taxon>Myidae</taxon>
        <taxon>Mya</taxon>
    </lineage>
</organism>
<accession>A0ABY7DV47</accession>
<evidence type="ECO:0000313" key="3">
    <source>
        <dbReference type="Proteomes" id="UP001164746"/>
    </source>
</evidence>
<keyword evidence="3" id="KW-1185">Reference proteome</keyword>
<sequence>MVKNYEEGLCDISCTIPGTGDTVVFACGSPKFPFTMRMRSFSMKELFPVLKFTSLGVIVAAKAAVKRRLARDLNKKSSTFPETLEMDERMDLAPVFIPSGMVSLVADEYCEPEGEVGDRQVEGRVLLIVAEHLEHIVIPTQLNSSFEGENCHYAKVGKYNKEQHGAVNLAEGLGEDPVTNGCRDDIGQQKKHVADEVRYTESQQEVGAGFVQEATLPDRDEQQHVQNDARNNDGDVE</sequence>
<protein>
    <submittedName>
        <fullName evidence="2">Uncharacterized protein</fullName>
    </submittedName>
</protein>
<gene>
    <name evidence="2" type="ORF">MAR_024933</name>
</gene>
<name>A0ABY7DV47_MYAAR</name>
<feature type="region of interest" description="Disordered" evidence="1">
    <location>
        <begin position="201"/>
        <end position="237"/>
    </location>
</feature>
<dbReference type="Proteomes" id="UP001164746">
    <property type="component" value="Chromosome 3"/>
</dbReference>
<dbReference type="EMBL" id="CP111014">
    <property type="protein sequence ID" value="WAR00561.1"/>
    <property type="molecule type" value="Genomic_DNA"/>
</dbReference>
<evidence type="ECO:0000256" key="1">
    <source>
        <dbReference type="SAM" id="MobiDB-lite"/>
    </source>
</evidence>
<proteinExistence type="predicted"/>
<reference evidence="2" key="1">
    <citation type="submission" date="2022-11" db="EMBL/GenBank/DDBJ databases">
        <title>Centuries of genome instability and evolution in soft-shell clam transmissible cancer (bioRxiv).</title>
        <authorList>
            <person name="Hart S.F.M."/>
            <person name="Yonemitsu M.A."/>
            <person name="Giersch R.M."/>
            <person name="Beal B.F."/>
            <person name="Arriagada G."/>
            <person name="Davis B.W."/>
            <person name="Ostrander E.A."/>
            <person name="Goff S.P."/>
            <person name="Metzger M.J."/>
        </authorList>
    </citation>
    <scope>NUCLEOTIDE SEQUENCE</scope>
    <source>
        <strain evidence="2">MELC-2E11</strain>
        <tissue evidence="2">Siphon/mantle</tissue>
    </source>
</reference>
<evidence type="ECO:0000313" key="2">
    <source>
        <dbReference type="EMBL" id="WAR00561.1"/>
    </source>
</evidence>